<evidence type="ECO:0000256" key="1">
    <source>
        <dbReference type="SAM" id="SignalP"/>
    </source>
</evidence>
<protein>
    <recommendedName>
        <fullName evidence="2">Neurotransmitter-gated ion-channel ligand-binding domain-containing protein</fullName>
    </recommendedName>
</protein>
<dbReference type="AlphaFoldDB" id="A0AAV2S003"/>
<evidence type="ECO:0000259" key="2">
    <source>
        <dbReference type="Pfam" id="PF02931"/>
    </source>
</evidence>
<dbReference type="InterPro" id="IPR006202">
    <property type="entry name" value="Neur_chan_lig-bd"/>
</dbReference>
<keyword evidence="1" id="KW-0732">Signal</keyword>
<dbReference type="Proteomes" id="UP001497623">
    <property type="component" value="Unassembled WGS sequence"/>
</dbReference>
<evidence type="ECO:0000313" key="3">
    <source>
        <dbReference type="EMBL" id="CAL4151054.1"/>
    </source>
</evidence>
<evidence type="ECO:0000313" key="4">
    <source>
        <dbReference type="Proteomes" id="UP001497623"/>
    </source>
</evidence>
<keyword evidence="4" id="KW-1185">Reference proteome</keyword>
<dbReference type="EMBL" id="CAXKWB010037997">
    <property type="protein sequence ID" value="CAL4151054.1"/>
    <property type="molecule type" value="Genomic_DNA"/>
</dbReference>
<comment type="caution">
    <text evidence="3">The sequence shown here is derived from an EMBL/GenBank/DDBJ whole genome shotgun (WGS) entry which is preliminary data.</text>
</comment>
<name>A0AAV2S003_MEGNR</name>
<reference evidence="3 4" key="1">
    <citation type="submission" date="2024-05" db="EMBL/GenBank/DDBJ databases">
        <authorList>
            <person name="Wallberg A."/>
        </authorList>
    </citation>
    <scope>NUCLEOTIDE SEQUENCE [LARGE SCALE GENOMIC DNA]</scope>
</reference>
<dbReference type="SUPFAM" id="SSF63712">
    <property type="entry name" value="Nicotinic receptor ligand binding domain-like"/>
    <property type="match status" value="1"/>
</dbReference>
<sequence length="128" mass="14861">MFVSRIILNQILLNTLAYSSICAYHEGYKYESESTNGHHNHSRHSRVGQPSQRDRLLDLLTDYDCDTPPHDNQEPTEIAVQMIIQAFSSISSVFMEYGIDVYLLQKWCDPRLMFNETQSSLYIQDPEV</sequence>
<proteinExistence type="predicted"/>
<dbReference type="GO" id="GO:0016020">
    <property type="term" value="C:membrane"/>
    <property type="evidence" value="ECO:0007669"/>
    <property type="project" value="InterPro"/>
</dbReference>
<feature type="domain" description="Neurotransmitter-gated ion-channel ligand-binding" evidence="2">
    <location>
        <begin position="56"/>
        <end position="118"/>
    </location>
</feature>
<feature type="chain" id="PRO_5043752273" description="Neurotransmitter-gated ion-channel ligand-binding domain-containing protein" evidence="1">
    <location>
        <begin position="18"/>
        <end position="128"/>
    </location>
</feature>
<dbReference type="GO" id="GO:0005230">
    <property type="term" value="F:extracellular ligand-gated monoatomic ion channel activity"/>
    <property type="evidence" value="ECO:0007669"/>
    <property type="project" value="InterPro"/>
</dbReference>
<feature type="non-terminal residue" evidence="3">
    <location>
        <position position="128"/>
    </location>
</feature>
<dbReference type="Pfam" id="PF02931">
    <property type="entry name" value="Neur_chan_LBD"/>
    <property type="match status" value="1"/>
</dbReference>
<gene>
    <name evidence="3" type="ORF">MNOR_LOCUS30667</name>
</gene>
<organism evidence="3 4">
    <name type="scientific">Meganyctiphanes norvegica</name>
    <name type="common">Northern krill</name>
    <name type="synonym">Thysanopoda norvegica</name>
    <dbReference type="NCBI Taxonomy" id="48144"/>
    <lineage>
        <taxon>Eukaryota</taxon>
        <taxon>Metazoa</taxon>
        <taxon>Ecdysozoa</taxon>
        <taxon>Arthropoda</taxon>
        <taxon>Crustacea</taxon>
        <taxon>Multicrustacea</taxon>
        <taxon>Malacostraca</taxon>
        <taxon>Eumalacostraca</taxon>
        <taxon>Eucarida</taxon>
        <taxon>Euphausiacea</taxon>
        <taxon>Euphausiidae</taxon>
        <taxon>Meganyctiphanes</taxon>
    </lineage>
</organism>
<accession>A0AAV2S003</accession>
<feature type="signal peptide" evidence="1">
    <location>
        <begin position="1"/>
        <end position="17"/>
    </location>
</feature>
<dbReference type="InterPro" id="IPR036734">
    <property type="entry name" value="Neur_chan_lig-bd_sf"/>
</dbReference>
<dbReference type="Gene3D" id="2.70.170.10">
    <property type="entry name" value="Neurotransmitter-gated ion-channel ligand-binding domain"/>
    <property type="match status" value="1"/>
</dbReference>